<dbReference type="PANTHER" id="PTHR24094">
    <property type="entry name" value="SECRETED PROTEIN"/>
    <property type="match status" value="1"/>
</dbReference>
<dbReference type="PANTHER" id="PTHR24094:SF15">
    <property type="entry name" value="AMP-DEPENDENT SYNTHETASE_LIGASE DOMAIN-CONTAINING PROTEIN-RELATED"/>
    <property type="match status" value="1"/>
</dbReference>
<dbReference type="PATRIC" id="fig|43678.3.peg.2505"/>
<dbReference type="Pfam" id="PF07510">
    <property type="entry name" value="GmrSD_C"/>
    <property type="match status" value="1"/>
</dbReference>
<dbReference type="OrthoDB" id="5196645at2"/>
<evidence type="ECO:0000313" key="3">
    <source>
        <dbReference type="Proteomes" id="UP000076447"/>
    </source>
</evidence>
<evidence type="ECO:0000313" key="2">
    <source>
        <dbReference type="EMBL" id="KZM35025.1"/>
    </source>
</evidence>
<dbReference type="AlphaFoldDB" id="A0A163RAZ8"/>
<dbReference type="EMBL" id="LRIE01000075">
    <property type="protein sequence ID" value="KZM35025.1"/>
    <property type="molecule type" value="Genomic_DNA"/>
</dbReference>
<comment type="caution">
    <text evidence="2">The sequence shown here is derived from an EMBL/GenBank/DDBJ whole genome shotgun (WGS) entry which is preliminary data.</text>
</comment>
<dbReference type="InterPro" id="IPR011089">
    <property type="entry name" value="GmrSD_C"/>
</dbReference>
<reference evidence="2 3" key="1">
    <citation type="submission" date="2016-01" db="EMBL/GenBank/DDBJ databases">
        <title>Genome sequence of Oerskovia enterophila VJag, an agar and cellulose degrading bacterium.</title>
        <authorList>
            <person name="Poehlein A."/>
            <person name="Jag V."/>
            <person name="Bengelsdorf F."/>
            <person name="Duerre P."/>
            <person name="Daniel R."/>
        </authorList>
    </citation>
    <scope>NUCLEOTIDE SEQUENCE [LARGE SCALE GENOMIC DNA]</scope>
    <source>
        <strain evidence="2 3">VJag</strain>
    </source>
</reference>
<accession>A0A163RAZ8</accession>
<dbReference type="Proteomes" id="UP000076447">
    <property type="component" value="Unassembled WGS sequence"/>
</dbReference>
<evidence type="ECO:0000259" key="1">
    <source>
        <dbReference type="Pfam" id="PF07510"/>
    </source>
</evidence>
<sequence>MYRILLELSFSACARVREGRPLSTKSSKSQKSQKSARLRRAVRITLIALALGVVIANAVNQQTIEAHEAPASGTALAALATLDVKGPAASTGYERENFGSAWADVDGNGCDTRNDILARDLTDLTYSTRDKACEIRTGTFDDPYTGEVISFVRGNKTSAAVQIDHVIPLMDAWRKGAQSWDAQTRLRFANDPLNLLASDGSANQSKGARDASAWLPPNNAFRCTYVARQIAVKVTYDLWVTPAEHDAMATVLDGCPSEPLPVAS</sequence>
<dbReference type="STRING" id="43678.OJAG_23990"/>
<organism evidence="2 3">
    <name type="scientific">Oerskovia enterophila</name>
    <dbReference type="NCBI Taxonomy" id="43678"/>
    <lineage>
        <taxon>Bacteria</taxon>
        <taxon>Bacillati</taxon>
        <taxon>Actinomycetota</taxon>
        <taxon>Actinomycetes</taxon>
        <taxon>Micrococcales</taxon>
        <taxon>Cellulomonadaceae</taxon>
        <taxon>Oerskovia</taxon>
    </lineage>
</organism>
<gene>
    <name evidence="2" type="ORF">OJAG_23990</name>
</gene>
<protein>
    <recommendedName>
        <fullName evidence="1">GmrSD restriction endonucleases C-terminal domain-containing protein</fullName>
    </recommendedName>
</protein>
<proteinExistence type="predicted"/>
<name>A0A163RAZ8_9CELL</name>
<feature type="domain" description="GmrSD restriction endonucleases C-terminal" evidence="1">
    <location>
        <begin position="111"/>
        <end position="250"/>
    </location>
</feature>